<keyword evidence="1" id="KW-0147">Chitin-binding</keyword>
<feature type="domain" description="Chitin-binding type-2" evidence="7">
    <location>
        <begin position="160"/>
        <end position="225"/>
    </location>
</feature>
<keyword evidence="4" id="KW-1015">Disulfide bond</keyword>
<dbReference type="InterPro" id="IPR036508">
    <property type="entry name" value="Chitin-bd_dom_sf"/>
</dbReference>
<evidence type="ECO:0000256" key="5">
    <source>
        <dbReference type="ARBA" id="ARBA00023180"/>
    </source>
</evidence>
<proteinExistence type="predicted"/>
<evidence type="ECO:0000256" key="2">
    <source>
        <dbReference type="ARBA" id="ARBA00022729"/>
    </source>
</evidence>
<dbReference type="SMART" id="SM00494">
    <property type="entry name" value="ChtBD2"/>
    <property type="match status" value="3"/>
</dbReference>
<sequence length="229" mass="25235">MISITSGIIFFSLACAAYAAPQAGGYGAAPPGGGCPDIGVFGWPHETACDQYYKCENGTYSHEQCPNGLVFDDKSPVYDFCTFYWKVDCGEKTVEPPISTPGCPYQWGIFPSGSCTQYIRCAWGEPNITDCEEGLAYQDETHSCIWPDEVPGCDSEAIVGFKCPAQITGLSSKFYPFPRYPHPDCQKLFVCVNDKPRLLNCGYGSAFNLESYTCDAIENVPDCKQRYKK</sequence>
<dbReference type="PANTHER" id="PTHR23301">
    <property type="entry name" value="CHITIN BINDING PERITROPHIN-A"/>
    <property type="match status" value="1"/>
</dbReference>
<gene>
    <name evidence="8" type="primary">obst-E_9</name>
    <name evidence="8" type="ORF">AVEN_240442_1</name>
</gene>
<feature type="signal peptide" evidence="6">
    <location>
        <begin position="1"/>
        <end position="19"/>
    </location>
</feature>
<evidence type="ECO:0000256" key="3">
    <source>
        <dbReference type="ARBA" id="ARBA00022737"/>
    </source>
</evidence>
<name>A0A4Y2MW92_ARAVE</name>
<dbReference type="Proteomes" id="UP000499080">
    <property type="component" value="Unassembled WGS sequence"/>
</dbReference>
<keyword evidence="9" id="KW-1185">Reference proteome</keyword>
<dbReference type="PROSITE" id="PS50940">
    <property type="entry name" value="CHIT_BIND_II"/>
    <property type="match status" value="3"/>
</dbReference>
<dbReference type="Pfam" id="PF01607">
    <property type="entry name" value="CBM_14"/>
    <property type="match status" value="3"/>
</dbReference>
<feature type="domain" description="Chitin-binding type-2" evidence="7">
    <location>
        <begin position="32"/>
        <end position="91"/>
    </location>
</feature>
<reference evidence="8 9" key="1">
    <citation type="journal article" date="2019" name="Sci. Rep.">
        <title>Orb-weaving spider Araneus ventricosus genome elucidates the spidroin gene catalogue.</title>
        <authorList>
            <person name="Kono N."/>
            <person name="Nakamura H."/>
            <person name="Ohtoshi R."/>
            <person name="Moran D.A.P."/>
            <person name="Shinohara A."/>
            <person name="Yoshida Y."/>
            <person name="Fujiwara M."/>
            <person name="Mori M."/>
            <person name="Tomita M."/>
            <person name="Arakawa K."/>
        </authorList>
    </citation>
    <scope>NUCLEOTIDE SEQUENCE [LARGE SCALE GENOMIC DNA]</scope>
</reference>
<evidence type="ECO:0000256" key="1">
    <source>
        <dbReference type="ARBA" id="ARBA00022669"/>
    </source>
</evidence>
<keyword evidence="2 6" id="KW-0732">Signal</keyword>
<keyword evidence="3" id="KW-0677">Repeat</keyword>
<dbReference type="PANTHER" id="PTHR23301:SF107">
    <property type="entry name" value="LD20793P"/>
    <property type="match status" value="1"/>
</dbReference>
<organism evidence="8 9">
    <name type="scientific">Araneus ventricosus</name>
    <name type="common">Orbweaver spider</name>
    <name type="synonym">Epeira ventricosa</name>
    <dbReference type="NCBI Taxonomy" id="182803"/>
    <lineage>
        <taxon>Eukaryota</taxon>
        <taxon>Metazoa</taxon>
        <taxon>Ecdysozoa</taxon>
        <taxon>Arthropoda</taxon>
        <taxon>Chelicerata</taxon>
        <taxon>Arachnida</taxon>
        <taxon>Araneae</taxon>
        <taxon>Araneomorphae</taxon>
        <taxon>Entelegynae</taxon>
        <taxon>Araneoidea</taxon>
        <taxon>Araneidae</taxon>
        <taxon>Araneus</taxon>
    </lineage>
</organism>
<dbReference type="AlphaFoldDB" id="A0A4Y2MW92"/>
<evidence type="ECO:0000313" key="9">
    <source>
        <dbReference type="Proteomes" id="UP000499080"/>
    </source>
</evidence>
<keyword evidence="5" id="KW-0325">Glycoprotein</keyword>
<evidence type="ECO:0000313" key="8">
    <source>
        <dbReference type="EMBL" id="GBN30620.1"/>
    </source>
</evidence>
<evidence type="ECO:0000256" key="4">
    <source>
        <dbReference type="ARBA" id="ARBA00023157"/>
    </source>
</evidence>
<dbReference type="OrthoDB" id="6358068at2759"/>
<dbReference type="Gene3D" id="2.170.140.10">
    <property type="entry name" value="Chitin binding domain"/>
    <property type="match status" value="3"/>
</dbReference>
<dbReference type="GO" id="GO:0005576">
    <property type="term" value="C:extracellular region"/>
    <property type="evidence" value="ECO:0007669"/>
    <property type="project" value="InterPro"/>
</dbReference>
<feature type="chain" id="PRO_5021277031" evidence="6">
    <location>
        <begin position="20"/>
        <end position="229"/>
    </location>
</feature>
<dbReference type="InterPro" id="IPR002557">
    <property type="entry name" value="Chitin-bd_dom"/>
</dbReference>
<dbReference type="InterPro" id="IPR051940">
    <property type="entry name" value="Chitin_bind-dev_reg"/>
</dbReference>
<dbReference type="GO" id="GO:0008061">
    <property type="term" value="F:chitin binding"/>
    <property type="evidence" value="ECO:0007669"/>
    <property type="project" value="UniProtKB-KW"/>
</dbReference>
<dbReference type="EMBL" id="BGPR01007950">
    <property type="protein sequence ID" value="GBN30620.1"/>
    <property type="molecule type" value="Genomic_DNA"/>
</dbReference>
<accession>A0A4Y2MW92</accession>
<dbReference type="SUPFAM" id="SSF57625">
    <property type="entry name" value="Invertebrate chitin-binding proteins"/>
    <property type="match status" value="3"/>
</dbReference>
<evidence type="ECO:0000259" key="7">
    <source>
        <dbReference type="PROSITE" id="PS50940"/>
    </source>
</evidence>
<evidence type="ECO:0000256" key="6">
    <source>
        <dbReference type="SAM" id="SignalP"/>
    </source>
</evidence>
<protein>
    <submittedName>
        <fullName evidence="8">Protein obstructor-E</fullName>
    </submittedName>
</protein>
<feature type="domain" description="Chitin-binding type-2" evidence="7">
    <location>
        <begin position="100"/>
        <end position="155"/>
    </location>
</feature>
<comment type="caution">
    <text evidence="8">The sequence shown here is derived from an EMBL/GenBank/DDBJ whole genome shotgun (WGS) entry which is preliminary data.</text>
</comment>